<dbReference type="CDD" id="cd00303">
    <property type="entry name" value="retropepsin_like"/>
    <property type="match status" value="1"/>
</dbReference>
<accession>A0A1U8P796</accession>
<dbReference type="InterPro" id="IPR032567">
    <property type="entry name" value="RTL1-rel"/>
</dbReference>
<dbReference type="InterPro" id="IPR001878">
    <property type="entry name" value="Znf_CCHC"/>
</dbReference>
<evidence type="ECO:0000256" key="1">
    <source>
        <dbReference type="PROSITE-ProRule" id="PRU00047"/>
    </source>
</evidence>
<keyword evidence="1" id="KW-0862">Zinc</keyword>
<gene>
    <name evidence="5" type="primary">LOC107955806</name>
</gene>
<reference evidence="5" key="2">
    <citation type="submission" date="2025-08" db="UniProtKB">
        <authorList>
            <consortium name="RefSeq"/>
        </authorList>
    </citation>
    <scope>IDENTIFICATION</scope>
</reference>
<evidence type="ECO:0000256" key="2">
    <source>
        <dbReference type="SAM" id="MobiDB-lite"/>
    </source>
</evidence>
<dbReference type="SUPFAM" id="SSF56672">
    <property type="entry name" value="DNA/RNA polymerases"/>
    <property type="match status" value="1"/>
</dbReference>
<dbReference type="InterPro" id="IPR021109">
    <property type="entry name" value="Peptidase_aspartic_dom_sf"/>
</dbReference>
<evidence type="ECO:0000313" key="5">
    <source>
        <dbReference type="RefSeq" id="XP_016747092.1"/>
    </source>
</evidence>
<sequence length="300" mass="33335">MRPKKKAKSDGPMRVGPSVAPTGVAPCGHYSRRHLGDCCRTIGACLRCGSTEHRVRDCPLRIDQVQALGSGTVQPLKVVQQPSRGRGQARGVNALIDIGSAHSYVASTVSETLGIPIEGTDSKVTMLSPLGQSIRVSKLYKDVPLEVQRTVFLADLMELLFGEFDLILRMDWLVKHRISLDCTTKRVILWTEEDSEVMVIGDRRDYLTNVISALVAEKLVRRGYVFPEELPGLPPSRGVDFRIELFPGTSQVSITPYQMASKELTELKAQIQELLDRGFIRSSVSSWRAPVLFMKRKMGQ</sequence>
<proteinExistence type="predicted"/>
<dbReference type="KEGG" id="ghi:107955806"/>
<dbReference type="InterPro" id="IPR043502">
    <property type="entry name" value="DNA/RNA_pol_sf"/>
</dbReference>
<organism evidence="4 5">
    <name type="scientific">Gossypium hirsutum</name>
    <name type="common">Upland cotton</name>
    <name type="synonym">Gossypium mexicanum</name>
    <dbReference type="NCBI Taxonomy" id="3635"/>
    <lineage>
        <taxon>Eukaryota</taxon>
        <taxon>Viridiplantae</taxon>
        <taxon>Streptophyta</taxon>
        <taxon>Embryophyta</taxon>
        <taxon>Tracheophyta</taxon>
        <taxon>Spermatophyta</taxon>
        <taxon>Magnoliopsida</taxon>
        <taxon>eudicotyledons</taxon>
        <taxon>Gunneridae</taxon>
        <taxon>Pentapetalae</taxon>
        <taxon>rosids</taxon>
        <taxon>malvids</taxon>
        <taxon>Malvales</taxon>
        <taxon>Malvaceae</taxon>
        <taxon>Malvoideae</taxon>
        <taxon>Gossypium</taxon>
    </lineage>
</organism>
<dbReference type="Gene3D" id="2.40.70.10">
    <property type="entry name" value="Acid Proteases"/>
    <property type="match status" value="1"/>
</dbReference>
<dbReference type="STRING" id="3635.A0A1U8P796"/>
<protein>
    <recommendedName>
        <fullName evidence="3">CCHC-type domain-containing protein</fullName>
    </recommendedName>
</protein>
<dbReference type="Proteomes" id="UP000818029">
    <property type="component" value="Chromosome A07"/>
</dbReference>
<name>A0A1U8P796_GOSHI</name>
<dbReference type="GeneID" id="107955806"/>
<dbReference type="PaxDb" id="3635-A0A1U8P796"/>
<keyword evidence="1" id="KW-0479">Metal-binding</keyword>
<keyword evidence="1" id="KW-0863">Zinc-finger</keyword>
<dbReference type="PROSITE" id="PS50158">
    <property type="entry name" value="ZF_CCHC"/>
    <property type="match status" value="1"/>
</dbReference>
<dbReference type="PANTHER" id="PTHR15503">
    <property type="entry name" value="LDOC1 RELATED"/>
    <property type="match status" value="1"/>
</dbReference>
<dbReference type="GO" id="GO:0008270">
    <property type="term" value="F:zinc ion binding"/>
    <property type="evidence" value="ECO:0007669"/>
    <property type="project" value="UniProtKB-KW"/>
</dbReference>
<dbReference type="PANTHER" id="PTHR15503:SF45">
    <property type="entry name" value="RNA-DIRECTED DNA POLYMERASE HOMOLOG"/>
    <property type="match status" value="1"/>
</dbReference>
<evidence type="ECO:0000259" key="3">
    <source>
        <dbReference type="PROSITE" id="PS50158"/>
    </source>
</evidence>
<feature type="region of interest" description="Disordered" evidence="2">
    <location>
        <begin position="1"/>
        <end position="20"/>
    </location>
</feature>
<keyword evidence="4" id="KW-1185">Reference proteome</keyword>
<dbReference type="AlphaFoldDB" id="A0A1U8P796"/>
<reference evidence="4" key="1">
    <citation type="journal article" date="2020" name="Nat. Genet.">
        <title>Genomic diversifications of five Gossypium allopolyploid species and their impact on cotton improvement.</title>
        <authorList>
            <person name="Chen Z.J."/>
            <person name="Sreedasyam A."/>
            <person name="Ando A."/>
            <person name="Song Q."/>
            <person name="De Santiago L.M."/>
            <person name="Hulse-Kemp A.M."/>
            <person name="Ding M."/>
            <person name="Ye W."/>
            <person name="Kirkbride R.C."/>
            <person name="Jenkins J."/>
            <person name="Plott C."/>
            <person name="Lovell J."/>
            <person name="Lin Y.M."/>
            <person name="Vaughn R."/>
            <person name="Liu B."/>
            <person name="Simpson S."/>
            <person name="Scheffler B.E."/>
            <person name="Wen L."/>
            <person name="Saski C.A."/>
            <person name="Grover C.E."/>
            <person name="Hu G."/>
            <person name="Conover J.L."/>
            <person name="Carlson J.W."/>
            <person name="Shu S."/>
            <person name="Boston L.B."/>
            <person name="Williams M."/>
            <person name="Peterson D.G."/>
            <person name="McGee K."/>
            <person name="Jones D.C."/>
            <person name="Wendel J.F."/>
            <person name="Stelly D.M."/>
            <person name="Grimwood J."/>
            <person name="Schmutz J."/>
        </authorList>
    </citation>
    <scope>NUCLEOTIDE SEQUENCE [LARGE SCALE GENOMIC DNA]</scope>
    <source>
        <strain evidence="4">cv. TM-1</strain>
    </source>
</reference>
<evidence type="ECO:0000313" key="4">
    <source>
        <dbReference type="Proteomes" id="UP000818029"/>
    </source>
</evidence>
<dbReference type="Pfam" id="PF08284">
    <property type="entry name" value="RVP_2"/>
    <property type="match status" value="1"/>
</dbReference>
<dbReference type="Gene3D" id="3.10.10.10">
    <property type="entry name" value="HIV Type 1 Reverse Transcriptase, subunit A, domain 1"/>
    <property type="match status" value="1"/>
</dbReference>
<feature type="domain" description="CCHC-type" evidence="3">
    <location>
        <begin position="45"/>
        <end position="59"/>
    </location>
</feature>
<dbReference type="GO" id="GO:0003676">
    <property type="term" value="F:nucleic acid binding"/>
    <property type="evidence" value="ECO:0007669"/>
    <property type="project" value="InterPro"/>
</dbReference>
<dbReference type="RefSeq" id="XP_016747092.1">
    <property type="nucleotide sequence ID" value="XM_016891603.1"/>
</dbReference>